<proteinExistence type="predicted"/>
<dbReference type="Pfam" id="PF00023">
    <property type="entry name" value="Ank"/>
    <property type="match status" value="1"/>
</dbReference>
<dbReference type="InterPro" id="IPR036770">
    <property type="entry name" value="Ankyrin_rpt-contain_sf"/>
</dbReference>
<keyword evidence="7" id="KW-1185">Reference proteome</keyword>
<evidence type="ECO:0000256" key="2">
    <source>
        <dbReference type="ARBA" id="ARBA00023043"/>
    </source>
</evidence>
<feature type="domain" description="C3H1-type" evidence="5">
    <location>
        <begin position="141"/>
        <end position="167"/>
    </location>
</feature>
<dbReference type="Gene3D" id="1.25.40.20">
    <property type="entry name" value="Ankyrin repeat-containing domain"/>
    <property type="match status" value="1"/>
</dbReference>
<dbReference type="GO" id="GO:0008270">
    <property type="term" value="F:zinc ion binding"/>
    <property type="evidence" value="ECO:0007669"/>
    <property type="project" value="UniProtKB-KW"/>
</dbReference>
<evidence type="ECO:0000256" key="4">
    <source>
        <dbReference type="PROSITE-ProRule" id="PRU00723"/>
    </source>
</evidence>
<dbReference type="PANTHER" id="PTHR24198">
    <property type="entry name" value="ANKYRIN REPEAT AND PROTEIN KINASE DOMAIN-CONTAINING PROTEIN"/>
    <property type="match status" value="1"/>
</dbReference>
<feature type="repeat" description="ANK" evidence="3">
    <location>
        <begin position="11"/>
        <end position="43"/>
    </location>
</feature>
<organism evidence="6 7">
    <name type="scientific">Symbiodinium necroappetens</name>
    <dbReference type="NCBI Taxonomy" id="1628268"/>
    <lineage>
        <taxon>Eukaryota</taxon>
        <taxon>Sar</taxon>
        <taxon>Alveolata</taxon>
        <taxon>Dinophyceae</taxon>
        <taxon>Suessiales</taxon>
        <taxon>Symbiodiniaceae</taxon>
        <taxon>Symbiodinium</taxon>
    </lineage>
</organism>
<dbReference type="PROSITE" id="PS50297">
    <property type="entry name" value="ANK_REP_REGION"/>
    <property type="match status" value="1"/>
</dbReference>
<keyword evidence="4" id="KW-0862">Zinc</keyword>
<evidence type="ECO:0000259" key="5">
    <source>
        <dbReference type="PROSITE" id="PS50103"/>
    </source>
</evidence>
<keyword evidence="4" id="KW-0479">Metal-binding</keyword>
<name>A0A812UU36_9DINO</name>
<dbReference type="Proteomes" id="UP000601435">
    <property type="component" value="Unassembled WGS sequence"/>
</dbReference>
<keyword evidence="1" id="KW-0677">Repeat</keyword>
<dbReference type="PANTHER" id="PTHR24198:SF165">
    <property type="entry name" value="ANKYRIN REPEAT-CONTAINING PROTEIN-RELATED"/>
    <property type="match status" value="1"/>
</dbReference>
<keyword evidence="4" id="KW-0863">Zinc-finger</keyword>
<gene>
    <name evidence="6" type="primary">POTEH</name>
    <name evidence="6" type="ORF">SNEC2469_LOCUS17175</name>
</gene>
<evidence type="ECO:0000313" key="7">
    <source>
        <dbReference type="Proteomes" id="UP000601435"/>
    </source>
</evidence>
<comment type="caution">
    <text evidence="6">The sequence shown here is derived from an EMBL/GenBank/DDBJ whole genome shotgun (WGS) entry which is preliminary data.</text>
</comment>
<sequence>MRADIHLALPNGFTPLCIAVHNQRPEIVEMLIEASTEVNKAIKDPKDGLQKPPLAIAAACGHTGVVRMLARSRADLETPAPSGDTAMEVAKKAGYEAVVRILEGSEPLEIEPAPPRAPSPGLDTRAGVEELAPAEDDNTAGCGRPICRHYIRNECNRRNCRYCHGPHCRFCRAQEVSMQGDRAWAARGPMPTHADRADFYFRGHNR</sequence>
<dbReference type="PROSITE" id="PS50103">
    <property type="entry name" value="ZF_C3H1"/>
    <property type="match status" value="1"/>
</dbReference>
<evidence type="ECO:0000256" key="3">
    <source>
        <dbReference type="PROSITE-ProRule" id="PRU00023"/>
    </source>
</evidence>
<dbReference type="OrthoDB" id="411673at2759"/>
<dbReference type="EMBL" id="CAJNJA010028298">
    <property type="protein sequence ID" value="CAE7598973.1"/>
    <property type="molecule type" value="Genomic_DNA"/>
</dbReference>
<feature type="zinc finger region" description="C3H1-type" evidence="4">
    <location>
        <begin position="141"/>
        <end position="167"/>
    </location>
</feature>
<reference evidence="6" key="1">
    <citation type="submission" date="2021-02" db="EMBL/GenBank/DDBJ databases">
        <authorList>
            <person name="Dougan E. K."/>
            <person name="Rhodes N."/>
            <person name="Thang M."/>
            <person name="Chan C."/>
        </authorList>
    </citation>
    <scope>NUCLEOTIDE SEQUENCE</scope>
</reference>
<dbReference type="InterPro" id="IPR002110">
    <property type="entry name" value="Ankyrin_rpt"/>
</dbReference>
<evidence type="ECO:0000313" key="6">
    <source>
        <dbReference type="EMBL" id="CAE7598973.1"/>
    </source>
</evidence>
<dbReference type="SUPFAM" id="SSF48403">
    <property type="entry name" value="Ankyrin repeat"/>
    <property type="match status" value="1"/>
</dbReference>
<evidence type="ECO:0000256" key="1">
    <source>
        <dbReference type="ARBA" id="ARBA00022737"/>
    </source>
</evidence>
<dbReference type="GO" id="GO:0010468">
    <property type="term" value="P:regulation of gene expression"/>
    <property type="evidence" value="ECO:0007669"/>
    <property type="project" value="UniProtKB-ARBA"/>
</dbReference>
<dbReference type="InterPro" id="IPR000571">
    <property type="entry name" value="Znf_CCCH"/>
</dbReference>
<accession>A0A812UU36</accession>
<dbReference type="PROSITE" id="PS50088">
    <property type="entry name" value="ANK_REPEAT"/>
    <property type="match status" value="1"/>
</dbReference>
<dbReference type="SMART" id="SM00248">
    <property type="entry name" value="ANK"/>
    <property type="match status" value="2"/>
</dbReference>
<protein>
    <submittedName>
        <fullName evidence="6">POTEH protein</fullName>
    </submittedName>
</protein>
<dbReference type="AlphaFoldDB" id="A0A812UU36"/>
<keyword evidence="2 3" id="KW-0040">ANK repeat</keyword>